<protein>
    <submittedName>
        <fullName evidence="2">Uncharacterized protein</fullName>
    </submittedName>
</protein>
<gene>
    <name evidence="2" type="ORF">NDU88_004107</name>
</gene>
<evidence type="ECO:0000256" key="1">
    <source>
        <dbReference type="SAM" id="MobiDB-lite"/>
    </source>
</evidence>
<reference evidence="2" key="1">
    <citation type="journal article" date="2022" name="bioRxiv">
        <title>Sequencing and chromosome-scale assembly of the giantPleurodeles waltlgenome.</title>
        <authorList>
            <person name="Brown T."/>
            <person name="Elewa A."/>
            <person name="Iarovenko S."/>
            <person name="Subramanian E."/>
            <person name="Araus A.J."/>
            <person name="Petzold A."/>
            <person name="Susuki M."/>
            <person name="Suzuki K.-i.T."/>
            <person name="Hayashi T."/>
            <person name="Toyoda A."/>
            <person name="Oliveira C."/>
            <person name="Osipova E."/>
            <person name="Leigh N.D."/>
            <person name="Simon A."/>
            <person name="Yun M.H."/>
        </authorList>
    </citation>
    <scope>NUCLEOTIDE SEQUENCE</scope>
    <source>
        <strain evidence="2">20211129_DDA</strain>
        <tissue evidence="2">Liver</tissue>
    </source>
</reference>
<dbReference type="EMBL" id="JANPWB010000002">
    <property type="protein sequence ID" value="KAJ1208724.1"/>
    <property type="molecule type" value="Genomic_DNA"/>
</dbReference>
<keyword evidence="3" id="KW-1185">Reference proteome</keyword>
<feature type="region of interest" description="Disordered" evidence="1">
    <location>
        <begin position="1"/>
        <end position="68"/>
    </location>
</feature>
<name>A0AAV7W6G8_PLEWA</name>
<comment type="caution">
    <text evidence="2">The sequence shown here is derived from an EMBL/GenBank/DDBJ whole genome shotgun (WGS) entry which is preliminary data.</text>
</comment>
<dbReference type="Proteomes" id="UP001066276">
    <property type="component" value="Chromosome 1_2"/>
</dbReference>
<organism evidence="2 3">
    <name type="scientific">Pleurodeles waltl</name>
    <name type="common">Iberian ribbed newt</name>
    <dbReference type="NCBI Taxonomy" id="8319"/>
    <lineage>
        <taxon>Eukaryota</taxon>
        <taxon>Metazoa</taxon>
        <taxon>Chordata</taxon>
        <taxon>Craniata</taxon>
        <taxon>Vertebrata</taxon>
        <taxon>Euteleostomi</taxon>
        <taxon>Amphibia</taxon>
        <taxon>Batrachia</taxon>
        <taxon>Caudata</taxon>
        <taxon>Salamandroidea</taxon>
        <taxon>Salamandridae</taxon>
        <taxon>Pleurodelinae</taxon>
        <taxon>Pleurodeles</taxon>
    </lineage>
</organism>
<evidence type="ECO:0000313" key="2">
    <source>
        <dbReference type="EMBL" id="KAJ1208724.1"/>
    </source>
</evidence>
<evidence type="ECO:0000313" key="3">
    <source>
        <dbReference type="Proteomes" id="UP001066276"/>
    </source>
</evidence>
<feature type="compositionally biased region" description="Pro residues" evidence="1">
    <location>
        <begin position="1"/>
        <end position="12"/>
    </location>
</feature>
<accession>A0AAV7W6G8</accession>
<feature type="compositionally biased region" description="Basic and acidic residues" evidence="1">
    <location>
        <begin position="56"/>
        <end position="68"/>
    </location>
</feature>
<dbReference type="AlphaFoldDB" id="A0AAV7W6G8"/>
<proteinExistence type="predicted"/>
<sequence>MMRAPAPTPGSPPIRSERSPPLVSSPEGPGTRPQQSSAILGPSSLGLAACKNRPTKPLDPHRGSGDSV</sequence>